<evidence type="ECO:0000256" key="2">
    <source>
        <dbReference type="ARBA" id="ARBA00023015"/>
    </source>
</evidence>
<evidence type="ECO:0000256" key="5">
    <source>
        <dbReference type="ARBA" id="ARBA00023163"/>
    </source>
</evidence>
<proteinExistence type="inferred from homology"/>
<dbReference type="PANTHER" id="PTHR43133:SF50">
    <property type="entry name" value="ECF RNA POLYMERASE SIGMA FACTOR SIGM"/>
    <property type="match status" value="1"/>
</dbReference>
<comment type="similarity">
    <text evidence="1">Belongs to the sigma-70 factor family. ECF subfamily.</text>
</comment>
<evidence type="ECO:0000313" key="8">
    <source>
        <dbReference type="EMBL" id="MBL7253432.1"/>
    </source>
</evidence>
<dbReference type="Proteomes" id="UP000598996">
    <property type="component" value="Unassembled WGS sequence"/>
</dbReference>
<gene>
    <name evidence="8" type="ORF">JKJ07_03820</name>
</gene>
<dbReference type="EMBL" id="JAENHO010000001">
    <property type="protein sequence ID" value="MBL7253432.1"/>
    <property type="molecule type" value="Genomic_DNA"/>
</dbReference>
<dbReference type="InterPro" id="IPR013324">
    <property type="entry name" value="RNA_pol_sigma_r3/r4-like"/>
</dbReference>
<evidence type="ECO:0000256" key="4">
    <source>
        <dbReference type="ARBA" id="ARBA00023125"/>
    </source>
</evidence>
<organism evidence="8 9">
    <name type="scientific">Paractinoplanes lichenicola</name>
    <dbReference type="NCBI Taxonomy" id="2802976"/>
    <lineage>
        <taxon>Bacteria</taxon>
        <taxon>Bacillati</taxon>
        <taxon>Actinomycetota</taxon>
        <taxon>Actinomycetes</taxon>
        <taxon>Micromonosporales</taxon>
        <taxon>Micromonosporaceae</taxon>
        <taxon>Paractinoplanes</taxon>
    </lineage>
</organism>
<dbReference type="InterPro" id="IPR014325">
    <property type="entry name" value="RNA_pol_sigma-E_actinobac"/>
</dbReference>
<dbReference type="CDD" id="cd06171">
    <property type="entry name" value="Sigma70_r4"/>
    <property type="match status" value="1"/>
</dbReference>
<evidence type="ECO:0000259" key="6">
    <source>
        <dbReference type="Pfam" id="PF04542"/>
    </source>
</evidence>
<feature type="domain" description="RNA polymerase sigma factor 70 region 4 type 2" evidence="7">
    <location>
        <begin position="103"/>
        <end position="155"/>
    </location>
</feature>
<protein>
    <submittedName>
        <fullName evidence="8">SigE family RNA polymerase sigma factor</fullName>
    </submittedName>
</protein>
<dbReference type="Pfam" id="PF08281">
    <property type="entry name" value="Sigma70_r4_2"/>
    <property type="match status" value="1"/>
</dbReference>
<keyword evidence="2" id="KW-0805">Transcription regulation</keyword>
<dbReference type="Pfam" id="PF04542">
    <property type="entry name" value="Sigma70_r2"/>
    <property type="match status" value="1"/>
</dbReference>
<dbReference type="SUPFAM" id="SSF88659">
    <property type="entry name" value="Sigma3 and sigma4 domains of RNA polymerase sigma factors"/>
    <property type="match status" value="1"/>
</dbReference>
<dbReference type="InterPro" id="IPR007627">
    <property type="entry name" value="RNA_pol_sigma70_r2"/>
</dbReference>
<evidence type="ECO:0000313" key="9">
    <source>
        <dbReference type="Proteomes" id="UP000598996"/>
    </source>
</evidence>
<dbReference type="Gene3D" id="1.10.10.10">
    <property type="entry name" value="Winged helix-like DNA-binding domain superfamily/Winged helix DNA-binding domain"/>
    <property type="match status" value="1"/>
</dbReference>
<dbReference type="InterPro" id="IPR039425">
    <property type="entry name" value="RNA_pol_sigma-70-like"/>
</dbReference>
<dbReference type="InterPro" id="IPR014284">
    <property type="entry name" value="RNA_pol_sigma-70_dom"/>
</dbReference>
<dbReference type="SUPFAM" id="SSF88946">
    <property type="entry name" value="Sigma2 domain of RNA polymerase sigma factors"/>
    <property type="match status" value="1"/>
</dbReference>
<keyword evidence="9" id="KW-1185">Reference proteome</keyword>
<evidence type="ECO:0000259" key="7">
    <source>
        <dbReference type="Pfam" id="PF08281"/>
    </source>
</evidence>
<dbReference type="NCBIfam" id="TIGR02937">
    <property type="entry name" value="sigma70-ECF"/>
    <property type="match status" value="1"/>
</dbReference>
<dbReference type="PANTHER" id="PTHR43133">
    <property type="entry name" value="RNA POLYMERASE ECF-TYPE SIGMA FACTO"/>
    <property type="match status" value="1"/>
</dbReference>
<dbReference type="InterPro" id="IPR013325">
    <property type="entry name" value="RNA_pol_sigma_r2"/>
</dbReference>
<dbReference type="InterPro" id="IPR013249">
    <property type="entry name" value="RNA_pol_sigma70_r4_t2"/>
</dbReference>
<accession>A0ABS1VFF0</accession>
<name>A0ABS1VFF0_9ACTN</name>
<keyword evidence="3" id="KW-0731">Sigma factor</keyword>
<evidence type="ECO:0000256" key="3">
    <source>
        <dbReference type="ARBA" id="ARBA00023082"/>
    </source>
</evidence>
<dbReference type="Gene3D" id="1.10.1740.10">
    <property type="match status" value="1"/>
</dbReference>
<sequence length="168" mass="18947">MLSEPDSFDEFVQARGWALLRFAYVLSGDSHLAEDLVQEVLARMHRRWAKVAALHSAEAYVRKAILREFLSWRRRRASRETILAELPEPAAGDEPQSQVLARDQMWQLLAGLPRAQRAVLVLRFYCDLPDPEIAALLECGESTVRSQASRALAKMRTVMTEKGLVGDG</sequence>
<comment type="caution">
    <text evidence="8">The sequence shown here is derived from an EMBL/GenBank/DDBJ whole genome shotgun (WGS) entry which is preliminary data.</text>
</comment>
<dbReference type="InterPro" id="IPR036388">
    <property type="entry name" value="WH-like_DNA-bd_sf"/>
</dbReference>
<feature type="domain" description="RNA polymerase sigma-70 region 2" evidence="6">
    <location>
        <begin position="18"/>
        <end position="77"/>
    </location>
</feature>
<keyword evidence="4" id="KW-0238">DNA-binding</keyword>
<evidence type="ECO:0000256" key="1">
    <source>
        <dbReference type="ARBA" id="ARBA00010641"/>
    </source>
</evidence>
<keyword evidence="5" id="KW-0804">Transcription</keyword>
<reference evidence="8 9" key="1">
    <citation type="submission" date="2021-01" db="EMBL/GenBank/DDBJ databases">
        <title>Actinoplanes sp. nov. LDG1-01 isolated from lichen.</title>
        <authorList>
            <person name="Saeng-In P."/>
            <person name="Phongsopitanun W."/>
            <person name="Kanchanasin P."/>
            <person name="Yuki M."/>
            <person name="Kudo T."/>
            <person name="Ohkuma M."/>
            <person name="Tanasupawat S."/>
        </authorList>
    </citation>
    <scope>NUCLEOTIDE SEQUENCE [LARGE SCALE GENOMIC DNA]</scope>
    <source>
        <strain evidence="8 9">LDG1-01</strain>
    </source>
</reference>
<dbReference type="NCBIfam" id="TIGR02983">
    <property type="entry name" value="SigE-fam_strep"/>
    <property type="match status" value="1"/>
</dbReference>